<name>A0A8C5FRE2_GADMO</name>
<proteinExistence type="predicted"/>
<reference evidence="3" key="2">
    <citation type="submission" date="2025-09" db="UniProtKB">
        <authorList>
            <consortium name="Ensembl"/>
        </authorList>
    </citation>
    <scope>IDENTIFICATION</scope>
</reference>
<dbReference type="Ensembl" id="ENSGMOT00000074408.1">
    <property type="protein sequence ID" value="ENSGMOP00000055676.1"/>
    <property type="gene ID" value="ENSGMOG00000034974.1"/>
</dbReference>
<keyword evidence="4" id="KW-1185">Reference proteome</keyword>
<dbReference type="Pfam" id="PF12937">
    <property type="entry name" value="F-box-like"/>
    <property type="match status" value="1"/>
</dbReference>
<protein>
    <recommendedName>
        <fullName evidence="2">F-box domain-containing protein</fullName>
    </recommendedName>
</protein>
<feature type="region of interest" description="Disordered" evidence="1">
    <location>
        <begin position="1"/>
        <end position="63"/>
    </location>
</feature>
<dbReference type="GeneTree" id="ENSGT00390000017455"/>
<reference evidence="3" key="1">
    <citation type="submission" date="2025-08" db="UniProtKB">
        <authorList>
            <consortium name="Ensembl"/>
        </authorList>
    </citation>
    <scope>IDENTIFICATION</scope>
</reference>
<feature type="compositionally biased region" description="Basic and acidic residues" evidence="1">
    <location>
        <begin position="50"/>
        <end position="59"/>
    </location>
</feature>
<dbReference type="SUPFAM" id="SSF81383">
    <property type="entry name" value="F-box domain"/>
    <property type="match status" value="1"/>
</dbReference>
<sequence>MLGTAPPVKKRVCLPSLEGAPPSSRLRRVEGRRGRRTRCPSPETPSSSFQHERTEDVTAERPGACIQDLPPEIMEVILGHLSPCDVMSFGATCARYHQQNSVPWVWKSFCSRMPGPSEPSDWQRLAILKHTQALHTQRLGPAQRGSPGTRSRRSQPPTSRAMELPEAHGYRRVVPAWGSVLLWDYQGTLHLLRHDGAEGLLSQPNVLCHNVKDFAVDPRNDARHRDHVYVLANPQDVSQGTSRVTFYGLGTGAPVFRMTFHPSLAFAQICLTGTKIHRQLLLLSGTGAVYGLSLNEANMLLRWHNFSVHMTRKIMSVPQGPLSIRQVQSSQNSALYLSGDGTVCLEVYSPALYKKMFGDQQVCPALQPPVHLPLPTKVKCQPLHHTKSCRFKSVCEKV</sequence>
<dbReference type="InterPro" id="IPR036047">
    <property type="entry name" value="F-box-like_dom_sf"/>
</dbReference>
<dbReference type="PROSITE" id="PS50181">
    <property type="entry name" value="FBOX"/>
    <property type="match status" value="1"/>
</dbReference>
<accession>A0A8C5FRE2</accession>
<evidence type="ECO:0000313" key="3">
    <source>
        <dbReference type="Ensembl" id="ENSGMOP00000055676.1"/>
    </source>
</evidence>
<dbReference type="AlphaFoldDB" id="A0A8C5FRE2"/>
<dbReference type="PANTHER" id="PTHR47004:SF1">
    <property type="entry name" value="F-BOX ONLY PROTEIN 24"/>
    <property type="match status" value="1"/>
</dbReference>
<feature type="domain" description="F-box" evidence="2">
    <location>
        <begin position="63"/>
        <end position="109"/>
    </location>
</feature>
<dbReference type="PANTHER" id="PTHR47004">
    <property type="entry name" value="F-BOX ONLY PROTEIN 24"/>
    <property type="match status" value="1"/>
</dbReference>
<dbReference type="InterPro" id="IPR052866">
    <property type="entry name" value="F-box_protein_24"/>
</dbReference>
<dbReference type="Gene3D" id="1.20.1280.50">
    <property type="match status" value="1"/>
</dbReference>
<dbReference type="Proteomes" id="UP000694546">
    <property type="component" value="Chromosome 12"/>
</dbReference>
<feature type="region of interest" description="Disordered" evidence="1">
    <location>
        <begin position="137"/>
        <end position="165"/>
    </location>
</feature>
<dbReference type="InterPro" id="IPR001810">
    <property type="entry name" value="F-box_dom"/>
</dbReference>
<evidence type="ECO:0000256" key="1">
    <source>
        <dbReference type="SAM" id="MobiDB-lite"/>
    </source>
</evidence>
<organism evidence="3 4">
    <name type="scientific">Gadus morhua</name>
    <name type="common">Atlantic cod</name>
    <dbReference type="NCBI Taxonomy" id="8049"/>
    <lineage>
        <taxon>Eukaryota</taxon>
        <taxon>Metazoa</taxon>
        <taxon>Chordata</taxon>
        <taxon>Craniata</taxon>
        <taxon>Vertebrata</taxon>
        <taxon>Euteleostomi</taxon>
        <taxon>Actinopterygii</taxon>
        <taxon>Neopterygii</taxon>
        <taxon>Teleostei</taxon>
        <taxon>Neoteleostei</taxon>
        <taxon>Acanthomorphata</taxon>
        <taxon>Zeiogadaria</taxon>
        <taxon>Gadariae</taxon>
        <taxon>Gadiformes</taxon>
        <taxon>Gadoidei</taxon>
        <taxon>Gadidae</taxon>
        <taxon>Gadus</taxon>
    </lineage>
</organism>
<evidence type="ECO:0000313" key="4">
    <source>
        <dbReference type="Proteomes" id="UP000694546"/>
    </source>
</evidence>
<evidence type="ECO:0000259" key="2">
    <source>
        <dbReference type="PROSITE" id="PS50181"/>
    </source>
</evidence>
<feature type="compositionally biased region" description="Low complexity" evidence="1">
    <location>
        <begin position="143"/>
        <end position="160"/>
    </location>
</feature>